<feature type="transmembrane region" description="Helical" evidence="1">
    <location>
        <begin position="73"/>
        <end position="97"/>
    </location>
</feature>
<organism evidence="2 3">
    <name type="scientific">Steinernema hermaphroditum</name>
    <dbReference type="NCBI Taxonomy" id="289476"/>
    <lineage>
        <taxon>Eukaryota</taxon>
        <taxon>Metazoa</taxon>
        <taxon>Ecdysozoa</taxon>
        <taxon>Nematoda</taxon>
        <taxon>Chromadorea</taxon>
        <taxon>Rhabditida</taxon>
        <taxon>Tylenchina</taxon>
        <taxon>Panagrolaimomorpha</taxon>
        <taxon>Strongyloidoidea</taxon>
        <taxon>Steinernematidae</taxon>
        <taxon>Steinernema</taxon>
    </lineage>
</organism>
<accession>A0AA39IQ22</accession>
<name>A0AA39IQ22_9BILA</name>
<dbReference type="PANTHER" id="PTHR23021">
    <property type="entry name" value="SERPENTINE RECEPTOR, CLASS T"/>
    <property type="match status" value="1"/>
</dbReference>
<keyword evidence="1" id="KW-0472">Membrane</keyword>
<feature type="transmembrane region" description="Helical" evidence="1">
    <location>
        <begin position="168"/>
        <end position="188"/>
    </location>
</feature>
<dbReference type="AlphaFoldDB" id="A0AA39IQ22"/>
<dbReference type="PANTHER" id="PTHR23021:SF82">
    <property type="entry name" value="G PROTEIN-COUPLED RECEPTOR"/>
    <property type="match status" value="1"/>
</dbReference>
<proteinExistence type="predicted"/>
<feature type="transmembrane region" description="Helical" evidence="1">
    <location>
        <begin position="117"/>
        <end position="137"/>
    </location>
</feature>
<reference evidence="2" key="1">
    <citation type="submission" date="2023-06" db="EMBL/GenBank/DDBJ databases">
        <title>Genomic analysis of the entomopathogenic nematode Steinernema hermaphroditum.</title>
        <authorList>
            <person name="Schwarz E.M."/>
            <person name="Heppert J.K."/>
            <person name="Baniya A."/>
            <person name="Schwartz H.T."/>
            <person name="Tan C.-H."/>
            <person name="Antoshechkin I."/>
            <person name="Sternberg P.W."/>
            <person name="Goodrich-Blair H."/>
            <person name="Dillman A.R."/>
        </authorList>
    </citation>
    <scope>NUCLEOTIDE SEQUENCE</scope>
    <source>
        <strain evidence="2">PS9179</strain>
        <tissue evidence="2">Whole animal</tissue>
    </source>
</reference>
<feature type="transmembrane region" description="Helical" evidence="1">
    <location>
        <begin position="432"/>
        <end position="454"/>
    </location>
</feature>
<evidence type="ECO:0000313" key="3">
    <source>
        <dbReference type="Proteomes" id="UP001175271"/>
    </source>
</evidence>
<keyword evidence="1" id="KW-0812">Transmembrane</keyword>
<protein>
    <submittedName>
        <fullName evidence="2">Uncharacterized protein</fullName>
    </submittedName>
</protein>
<dbReference type="InterPro" id="IPR019425">
    <property type="entry name" value="7TM_GPCR_serpentine_rcpt_Srt"/>
</dbReference>
<dbReference type="EMBL" id="JAUCMV010000001">
    <property type="protein sequence ID" value="KAK0427048.1"/>
    <property type="molecule type" value="Genomic_DNA"/>
</dbReference>
<feature type="transmembrane region" description="Helical" evidence="1">
    <location>
        <begin position="307"/>
        <end position="331"/>
    </location>
</feature>
<feature type="transmembrane region" description="Helical" evidence="1">
    <location>
        <begin position="237"/>
        <end position="261"/>
    </location>
</feature>
<gene>
    <name evidence="2" type="ORF">QR680_010040</name>
</gene>
<comment type="caution">
    <text evidence="2">The sequence shown here is derived from an EMBL/GenBank/DDBJ whole genome shotgun (WGS) entry which is preliminary data.</text>
</comment>
<keyword evidence="3" id="KW-1185">Reference proteome</keyword>
<evidence type="ECO:0000256" key="1">
    <source>
        <dbReference type="SAM" id="Phobius"/>
    </source>
</evidence>
<feature type="transmembrane region" description="Helical" evidence="1">
    <location>
        <begin position="49"/>
        <end position="67"/>
    </location>
</feature>
<feature type="transmembrane region" description="Helical" evidence="1">
    <location>
        <begin position="6"/>
        <end position="28"/>
    </location>
</feature>
<feature type="transmembrane region" description="Helical" evidence="1">
    <location>
        <begin position="360"/>
        <end position="382"/>
    </location>
</feature>
<sequence length="497" mass="56843">MDTMMLVVGILYMLLATLLAPPYIRIVYILLSRKKYRDLECYRIMAQTGLVQLSAAPGTFFCGLMQLTDVVPFEIVSFLQIIFCASVSVEILLNLVLSLNRLMVILDIEWLAKVSKILLVLSWTYGVVYVAALLTPYCRFSQKPGQFIGEFDFSFPYTWLLVTVDENLLISCTSVTFIVYLILISYLIRVKRRNTTLNSIAKERSILVYAVVRFLFDMTLQTFIRNKHYRKLECYRLMIQIGIAQCLMAPSWVFTGIGHLLQYDWLGMASFCYKLVGCFVRTEALLSLLLALNRLKIICGLRYPQAIHTCICITAWMAAAVQLSILVSPLADFHVNPLNFRPTYDYSKPYSALLQRTGSLLLLGIFSITLLIYVIIVTYLITKQCKAGINSAFSREKAILTYAIVRFMADFTAALLYHFGPSFLPKTYWVDIFVFFSYPHNHLVLPLVLYLSLYSSIRDDFFRKRTIFTPYSTAVSSGIIVPRIVLSSHLQPREPTV</sequence>
<keyword evidence="1" id="KW-1133">Transmembrane helix</keyword>
<dbReference type="Proteomes" id="UP001175271">
    <property type="component" value="Unassembled WGS sequence"/>
</dbReference>
<feature type="transmembrane region" description="Helical" evidence="1">
    <location>
        <begin position="403"/>
        <end position="420"/>
    </location>
</feature>
<feature type="transmembrane region" description="Helical" evidence="1">
    <location>
        <begin position="273"/>
        <end position="295"/>
    </location>
</feature>
<evidence type="ECO:0000313" key="2">
    <source>
        <dbReference type="EMBL" id="KAK0427048.1"/>
    </source>
</evidence>